<evidence type="ECO:0000313" key="2">
    <source>
        <dbReference type="Proteomes" id="UP000270094"/>
    </source>
</evidence>
<protein>
    <submittedName>
        <fullName evidence="1">Uncharacterized protein</fullName>
    </submittedName>
</protein>
<dbReference type="EMBL" id="UYYB01128763">
    <property type="protein sequence ID" value="VDM84253.1"/>
    <property type="molecule type" value="Genomic_DNA"/>
</dbReference>
<dbReference type="Proteomes" id="UP000270094">
    <property type="component" value="Unassembled WGS sequence"/>
</dbReference>
<organism evidence="1 2">
    <name type="scientific">Strongylus vulgaris</name>
    <name type="common">Blood worm</name>
    <dbReference type="NCBI Taxonomy" id="40348"/>
    <lineage>
        <taxon>Eukaryota</taxon>
        <taxon>Metazoa</taxon>
        <taxon>Ecdysozoa</taxon>
        <taxon>Nematoda</taxon>
        <taxon>Chromadorea</taxon>
        <taxon>Rhabditida</taxon>
        <taxon>Rhabditina</taxon>
        <taxon>Rhabditomorpha</taxon>
        <taxon>Strongyloidea</taxon>
        <taxon>Strongylidae</taxon>
        <taxon>Strongylus</taxon>
    </lineage>
</organism>
<reference evidence="1 2" key="1">
    <citation type="submission" date="2018-11" db="EMBL/GenBank/DDBJ databases">
        <authorList>
            <consortium name="Pathogen Informatics"/>
        </authorList>
    </citation>
    <scope>NUCLEOTIDE SEQUENCE [LARGE SCALE GENOMIC DNA]</scope>
</reference>
<evidence type="ECO:0000313" key="1">
    <source>
        <dbReference type="EMBL" id="VDM84253.1"/>
    </source>
</evidence>
<proteinExistence type="predicted"/>
<keyword evidence="2" id="KW-1185">Reference proteome</keyword>
<name>A0A3P7JT95_STRVU</name>
<dbReference type="AlphaFoldDB" id="A0A3P7JT95"/>
<accession>A0A3P7JT95</accession>
<gene>
    <name evidence="1" type="ORF">SVUK_LOCUS19251</name>
</gene>
<sequence length="70" mass="7843">MVYRLIVARGDSGCRTAKYSGGLSSSRVSHAEKEFYDSGFPDAQLRVGHARSATVWQIQVARWHMSREGQ</sequence>